<dbReference type="Pfam" id="PF03963">
    <property type="entry name" value="FlgD"/>
    <property type="match status" value="1"/>
</dbReference>
<keyword evidence="3" id="KW-1005">Bacterial flagellum biogenesis</keyword>
<evidence type="ECO:0000256" key="1">
    <source>
        <dbReference type="ARBA" id="ARBA00010577"/>
    </source>
</evidence>
<comment type="caution">
    <text evidence="5">The sequence shown here is derived from an EMBL/GenBank/DDBJ whole genome shotgun (WGS) entry which is preliminary data.</text>
</comment>
<dbReference type="EMBL" id="JACEFB010000006">
    <property type="protein sequence ID" value="MBA2226561.1"/>
    <property type="molecule type" value="Genomic_DNA"/>
</dbReference>
<dbReference type="AlphaFoldDB" id="A0A7V8VEM9"/>
<evidence type="ECO:0000256" key="2">
    <source>
        <dbReference type="ARBA" id="ARBA00016013"/>
    </source>
</evidence>
<keyword evidence="5" id="KW-0966">Cell projection</keyword>
<comment type="similarity">
    <text evidence="1">Belongs to the FlgD family.</text>
</comment>
<accession>A0A7V8VEM9</accession>
<evidence type="ECO:0000256" key="3">
    <source>
        <dbReference type="ARBA" id="ARBA00022795"/>
    </source>
</evidence>
<organism evidence="5 6">
    <name type="scientific">Thermogemmata fonticola</name>
    <dbReference type="NCBI Taxonomy" id="2755323"/>
    <lineage>
        <taxon>Bacteria</taxon>
        <taxon>Pseudomonadati</taxon>
        <taxon>Planctomycetota</taxon>
        <taxon>Planctomycetia</taxon>
        <taxon>Gemmatales</taxon>
        <taxon>Gemmataceae</taxon>
        <taxon>Thermogemmata</taxon>
    </lineage>
</organism>
<comment type="function">
    <text evidence="4">Required for flagellar hook formation. May act as a scaffolding protein.</text>
</comment>
<dbReference type="InterPro" id="IPR005648">
    <property type="entry name" value="FlgD"/>
</dbReference>
<dbReference type="GO" id="GO:0044781">
    <property type="term" value="P:bacterial-type flagellum organization"/>
    <property type="evidence" value="ECO:0007669"/>
    <property type="project" value="UniProtKB-KW"/>
</dbReference>
<gene>
    <name evidence="5" type="ORF">H0921_10355</name>
</gene>
<keyword evidence="5" id="KW-0282">Flagellum</keyword>
<keyword evidence="5" id="KW-0969">Cilium</keyword>
<dbReference type="Proteomes" id="UP000542342">
    <property type="component" value="Unassembled WGS sequence"/>
</dbReference>
<dbReference type="RefSeq" id="WP_194537992.1">
    <property type="nucleotide sequence ID" value="NZ_JACEFB010000006.1"/>
</dbReference>
<evidence type="ECO:0000256" key="4">
    <source>
        <dbReference type="ARBA" id="ARBA00024746"/>
    </source>
</evidence>
<sequence length="120" mass="12834">MASVAAINTITQEQFLKLLIAQLQNQNPLEPITDQQFISQLTAFSTLQGIQSLNVSFEQMLRLQQLMGGASLIGRSVTYERTPGGPTSSGSVSGLSVQNGQVVLLVGADRVSLDQIRSVS</sequence>
<evidence type="ECO:0000313" key="6">
    <source>
        <dbReference type="Proteomes" id="UP000542342"/>
    </source>
</evidence>
<reference evidence="5 6" key="1">
    <citation type="submission" date="2020-07" db="EMBL/GenBank/DDBJ databases">
        <title>Thermogemmata thermophila gen. nov., sp. nov., a novel moderate thermophilic planctomycete from a Kamchatka hot spring.</title>
        <authorList>
            <person name="Elcheninov A.G."/>
            <person name="Podosokorskaya O.A."/>
            <person name="Kovaleva O.L."/>
            <person name="Novikov A."/>
            <person name="Bonch-Osmolovskaya E.A."/>
            <person name="Toshchakov S.V."/>
            <person name="Kublanov I.V."/>
        </authorList>
    </citation>
    <scope>NUCLEOTIDE SEQUENCE [LARGE SCALE GENOMIC DNA]</scope>
    <source>
        <strain evidence="5 6">2918</strain>
    </source>
</reference>
<keyword evidence="6" id="KW-1185">Reference proteome</keyword>
<proteinExistence type="inferred from homology"/>
<protein>
    <recommendedName>
        <fullName evidence="2">Basal-body rod modification protein FlgD</fullName>
    </recommendedName>
</protein>
<evidence type="ECO:0000313" key="5">
    <source>
        <dbReference type="EMBL" id="MBA2226561.1"/>
    </source>
</evidence>
<name>A0A7V8VEM9_9BACT</name>